<organism evidence="2 3">
    <name type="scientific">Byssothecium circinans</name>
    <dbReference type="NCBI Taxonomy" id="147558"/>
    <lineage>
        <taxon>Eukaryota</taxon>
        <taxon>Fungi</taxon>
        <taxon>Dikarya</taxon>
        <taxon>Ascomycota</taxon>
        <taxon>Pezizomycotina</taxon>
        <taxon>Dothideomycetes</taxon>
        <taxon>Pleosporomycetidae</taxon>
        <taxon>Pleosporales</taxon>
        <taxon>Massarineae</taxon>
        <taxon>Massarinaceae</taxon>
        <taxon>Byssothecium</taxon>
    </lineage>
</organism>
<feature type="region of interest" description="Disordered" evidence="1">
    <location>
        <begin position="304"/>
        <end position="375"/>
    </location>
</feature>
<feature type="compositionally biased region" description="Polar residues" evidence="1">
    <location>
        <begin position="338"/>
        <end position="355"/>
    </location>
</feature>
<feature type="region of interest" description="Disordered" evidence="1">
    <location>
        <begin position="555"/>
        <end position="617"/>
    </location>
</feature>
<feature type="compositionally biased region" description="Polar residues" evidence="1">
    <location>
        <begin position="315"/>
        <end position="331"/>
    </location>
</feature>
<feature type="region of interest" description="Disordered" evidence="1">
    <location>
        <begin position="517"/>
        <end position="542"/>
    </location>
</feature>
<dbReference type="Proteomes" id="UP000800035">
    <property type="component" value="Unassembled WGS sequence"/>
</dbReference>
<dbReference type="EMBL" id="ML976984">
    <property type="protein sequence ID" value="KAF1959878.1"/>
    <property type="molecule type" value="Genomic_DNA"/>
</dbReference>
<feature type="region of interest" description="Disordered" evidence="1">
    <location>
        <begin position="654"/>
        <end position="677"/>
    </location>
</feature>
<evidence type="ECO:0000313" key="3">
    <source>
        <dbReference type="Proteomes" id="UP000800035"/>
    </source>
</evidence>
<dbReference type="AlphaFoldDB" id="A0A6A5U5A4"/>
<reference evidence="2" key="1">
    <citation type="journal article" date="2020" name="Stud. Mycol.">
        <title>101 Dothideomycetes genomes: a test case for predicting lifestyles and emergence of pathogens.</title>
        <authorList>
            <person name="Haridas S."/>
            <person name="Albert R."/>
            <person name="Binder M."/>
            <person name="Bloem J."/>
            <person name="Labutti K."/>
            <person name="Salamov A."/>
            <person name="Andreopoulos B."/>
            <person name="Baker S."/>
            <person name="Barry K."/>
            <person name="Bills G."/>
            <person name="Bluhm B."/>
            <person name="Cannon C."/>
            <person name="Castanera R."/>
            <person name="Culley D."/>
            <person name="Daum C."/>
            <person name="Ezra D."/>
            <person name="Gonzalez J."/>
            <person name="Henrissat B."/>
            <person name="Kuo A."/>
            <person name="Liang C."/>
            <person name="Lipzen A."/>
            <person name="Lutzoni F."/>
            <person name="Magnuson J."/>
            <person name="Mondo S."/>
            <person name="Nolan M."/>
            <person name="Ohm R."/>
            <person name="Pangilinan J."/>
            <person name="Park H.-J."/>
            <person name="Ramirez L."/>
            <person name="Alfaro M."/>
            <person name="Sun H."/>
            <person name="Tritt A."/>
            <person name="Yoshinaga Y."/>
            <person name="Zwiers L.-H."/>
            <person name="Turgeon B."/>
            <person name="Goodwin S."/>
            <person name="Spatafora J."/>
            <person name="Crous P."/>
            <person name="Grigoriev I."/>
        </authorList>
    </citation>
    <scope>NUCLEOTIDE SEQUENCE</scope>
    <source>
        <strain evidence="2">CBS 675.92</strain>
    </source>
</reference>
<gene>
    <name evidence="2" type="ORF">CC80DRAFT_584583</name>
</gene>
<name>A0A6A5U5A4_9PLEO</name>
<sequence length="759" mass="82002">MATNQQSQFDARMAVACLESGRYEEFLENFASALVFYTPAYTSTPTLLPLHLHSIFLTSIAPRLAGNSRVLARAPHIFDTSTLPSETEEKLRKLLTLFATMPEPTKKRNAPGATKGKNMSVFISGFRGLHPIDVGIAYYYRGHDLYGPSRNPIMPVSFATKREIMIVELASDCAPAYDPNDPTLQDESKVMAFYKSKVSEWERRTVAVETTNFCAPEAETIDSPVEGVAEQQGVSEQRNVGKQQDLIAQQGVTGQQDAYMKELRPLSSRQPSFHAQGLDPTYVQALNELYGNDARYLAASVPHSRSATPYRPSNPWASSGTGSGPFTSQATHLHGPTTKRSGYSTGHSTAASQHGTRPLHPQLSRGNTDLDRDDPFDVHRLTSLMEEYAARPTPPTVIRGPLSSRNPSSTPMTPNYLLSMSDRQPSQTTGQYLRPPVSLPLSRIASMSAMANANNNTDGSQQGSINVPGRSVHRSLPQEYVLPGSSSMTSAFREPVAVQLSRPSSVDPTAFEDGDLFLDLRPVRDRTPTPHPASQTRDERALDPMLFEDDDLFLQPSENHESPPFPSIPTEVHRLQSSRGASPMPTEEQLLANGPGPTLTAAGPSNAPPPTHVGLPVQGTIAGARTAARPRGDSMKSASLALNTALRTHAAAFSSTSPFARSPSPFPSLTSSSATARPGTSVLKCPLHGDECDGQTVTEPHVTARTNAGRGFKEVVPSLTEGGRTMVDWKLLLVEEKVKKAGKSGGGEGVWMVGWSTPG</sequence>
<feature type="compositionally biased region" description="Low complexity" evidence="1">
    <location>
        <begin position="654"/>
        <end position="673"/>
    </location>
</feature>
<accession>A0A6A5U5A4</accession>
<proteinExistence type="predicted"/>
<keyword evidence="3" id="KW-1185">Reference proteome</keyword>
<evidence type="ECO:0000313" key="2">
    <source>
        <dbReference type="EMBL" id="KAF1959878.1"/>
    </source>
</evidence>
<protein>
    <submittedName>
        <fullName evidence="2">Uncharacterized protein</fullName>
    </submittedName>
</protein>
<evidence type="ECO:0000256" key="1">
    <source>
        <dbReference type="SAM" id="MobiDB-lite"/>
    </source>
</evidence>
<dbReference type="OrthoDB" id="3792817at2759"/>